<dbReference type="GO" id="GO:0000155">
    <property type="term" value="F:phosphorelay sensor kinase activity"/>
    <property type="evidence" value="ECO:0007669"/>
    <property type="project" value="InterPro"/>
</dbReference>
<dbReference type="PRINTS" id="PR00344">
    <property type="entry name" value="BCTRLSENSOR"/>
</dbReference>
<dbReference type="HOGENOM" id="CLU_011685_0_0_4"/>
<proteinExistence type="predicted"/>
<dbReference type="InterPro" id="IPR005467">
    <property type="entry name" value="His_kinase_dom"/>
</dbReference>
<keyword evidence="8" id="KW-0902">Two-component regulatory system</keyword>
<dbReference type="InterPro" id="IPR013767">
    <property type="entry name" value="PAS_fold"/>
</dbReference>
<dbReference type="Gene3D" id="3.30.565.10">
    <property type="entry name" value="Histidine kinase-like ATPase, C-terminal domain"/>
    <property type="match status" value="1"/>
</dbReference>
<evidence type="ECO:0000256" key="4">
    <source>
        <dbReference type="ARBA" id="ARBA00022679"/>
    </source>
</evidence>
<dbReference type="InterPro" id="IPR036097">
    <property type="entry name" value="HisK_dim/P_sf"/>
</dbReference>
<dbReference type="EMBL" id="CR555306">
    <property type="protein sequence ID" value="CAI08477.1"/>
    <property type="molecule type" value="Genomic_DNA"/>
</dbReference>
<protein>
    <recommendedName>
        <fullName evidence="2">histidine kinase</fullName>
        <ecNumber evidence="2">2.7.13.3</ecNumber>
    </recommendedName>
</protein>
<evidence type="ECO:0000256" key="6">
    <source>
        <dbReference type="ARBA" id="ARBA00022777"/>
    </source>
</evidence>
<keyword evidence="6" id="KW-0418">Kinase</keyword>
<dbReference type="RefSeq" id="WP_011238164.1">
    <property type="nucleotide sequence ID" value="NC_006513.1"/>
</dbReference>
<dbReference type="AlphaFoldDB" id="Q5P2I7"/>
<dbReference type="Pfam" id="PF00512">
    <property type="entry name" value="HisKA"/>
    <property type="match status" value="1"/>
</dbReference>
<reference evidence="13 14" key="1">
    <citation type="journal article" date="2005" name="Arch. Microbiol.">
        <title>The genome sequence of an anaerobic aromatic-degrading denitrifying bacterium, strain EbN1.</title>
        <authorList>
            <person name="Rabus R."/>
            <person name="Kube M."/>
            <person name="Heider J."/>
            <person name="Beck A."/>
            <person name="Heitmann K."/>
            <person name="Widdel F."/>
            <person name="Reinhardt R."/>
        </authorList>
    </citation>
    <scope>NUCLEOTIDE SEQUENCE [LARGE SCALE GENOMIC DNA]</scope>
    <source>
        <strain evidence="13 14">EbN1</strain>
    </source>
</reference>
<evidence type="ECO:0000256" key="5">
    <source>
        <dbReference type="ARBA" id="ARBA00022741"/>
    </source>
</evidence>
<dbReference type="InterPro" id="IPR036890">
    <property type="entry name" value="HATPase_C_sf"/>
</dbReference>
<dbReference type="GO" id="GO:0005524">
    <property type="term" value="F:ATP binding"/>
    <property type="evidence" value="ECO:0007669"/>
    <property type="project" value="UniProtKB-KW"/>
</dbReference>
<dbReference type="SUPFAM" id="SSF47384">
    <property type="entry name" value="Homodimeric domain of signal transducing histidine kinase"/>
    <property type="match status" value="1"/>
</dbReference>
<dbReference type="PROSITE" id="PS50113">
    <property type="entry name" value="PAC"/>
    <property type="match status" value="1"/>
</dbReference>
<keyword evidence="5" id="KW-0547">Nucleotide-binding</keyword>
<dbReference type="Pfam" id="PF00989">
    <property type="entry name" value="PAS"/>
    <property type="match status" value="1"/>
</dbReference>
<evidence type="ECO:0000259" key="11">
    <source>
        <dbReference type="PROSITE" id="PS50112"/>
    </source>
</evidence>
<evidence type="ECO:0000256" key="7">
    <source>
        <dbReference type="ARBA" id="ARBA00022840"/>
    </source>
</evidence>
<dbReference type="PROSITE" id="PS50109">
    <property type="entry name" value="HIS_KIN"/>
    <property type="match status" value="1"/>
</dbReference>
<dbReference type="STRING" id="76114.ebA4156"/>
<keyword evidence="4 13" id="KW-0808">Transferase</keyword>
<dbReference type="KEGG" id="eba:ebA4156"/>
<dbReference type="InterPro" id="IPR003661">
    <property type="entry name" value="HisK_dim/P_dom"/>
</dbReference>
<feature type="domain" description="Histidine kinase" evidence="10">
    <location>
        <begin position="442"/>
        <end position="657"/>
    </location>
</feature>
<dbReference type="CDD" id="cd00130">
    <property type="entry name" value="PAS"/>
    <property type="match status" value="1"/>
</dbReference>
<dbReference type="InterPro" id="IPR004358">
    <property type="entry name" value="Sig_transdc_His_kin-like_C"/>
</dbReference>
<feature type="domain" description="PAS" evidence="11">
    <location>
        <begin position="294"/>
        <end position="366"/>
    </location>
</feature>
<keyword evidence="9" id="KW-0812">Transmembrane</keyword>
<dbReference type="Gene3D" id="1.10.287.130">
    <property type="match status" value="1"/>
</dbReference>
<dbReference type="SMART" id="SM00091">
    <property type="entry name" value="PAS"/>
    <property type="match status" value="1"/>
</dbReference>
<dbReference type="eggNOG" id="COG3829">
    <property type="taxonomic scope" value="Bacteria"/>
</dbReference>
<dbReference type="SUPFAM" id="SSF55785">
    <property type="entry name" value="PYP-like sensor domain (PAS domain)"/>
    <property type="match status" value="1"/>
</dbReference>
<dbReference type="eggNOG" id="COG4191">
    <property type="taxonomic scope" value="Bacteria"/>
</dbReference>
<dbReference type="GO" id="GO:0006355">
    <property type="term" value="P:regulation of DNA-templated transcription"/>
    <property type="evidence" value="ECO:0007669"/>
    <property type="project" value="InterPro"/>
</dbReference>
<dbReference type="PANTHER" id="PTHR43065">
    <property type="entry name" value="SENSOR HISTIDINE KINASE"/>
    <property type="match status" value="1"/>
</dbReference>
<dbReference type="InterPro" id="IPR003594">
    <property type="entry name" value="HATPase_dom"/>
</dbReference>
<keyword evidence="7" id="KW-0067">ATP-binding</keyword>
<gene>
    <name evidence="13" type="primary">dctS</name>
    <name evidence="13" type="ORF">ebA4156</name>
</gene>
<dbReference type="PROSITE" id="PS50112">
    <property type="entry name" value="PAS"/>
    <property type="match status" value="1"/>
</dbReference>
<dbReference type="Proteomes" id="UP000006552">
    <property type="component" value="Chromosome"/>
</dbReference>
<dbReference type="InterPro" id="IPR000700">
    <property type="entry name" value="PAS-assoc_C"/>
</dbReference>
<sequence>MSRRPDPAPTPAPAKWLAVLPYLTLPLFLAIIAALVWLTRSADRDEQRMTLINDVLWMEQNLQFQLDRNASLLAQIGPELFAHDTHPPSTDAKLRQLLRPESGLVRVIWLDAEGRREGEMPPMSGSHLIGESVGAVPADSVFRLARAIGRRAYGPAYEVADGSHQFEVHVPIHSEDAFIGAVVGIYSLHELIARELPWWFSERYRVSVVDADGRQIVAKSKVAPLSGDLNYTIPFDPPGHGLSLHITAYRGETRWVPVLLIASTVLLAGIIVWSVWQLRRQLVRRHSAEQALRSESLFRKAMEDSLLTGLRARDLDGRITYVNPAFCRMVGYSPEELIGRLPPMPYWDPDHLERTQEVHDMILSGAAPPEGVELRLRRKNGERLDALIFEAPLIDAAGCHTGWMGSLLDITEQKRARELGRQQEERLQATSRLVTMGEMASTLAHELNQPLAAIASYNTGCLNRLEQATIDRDELRDIHAKLGRQARRAGEIIRRVHDFVRRAEPKRETLDFNTVIREAIGLIEADARKRRMRIETDLAPRLPDIPADPVMIEQVIVNLVRNGMDAMHDNPPGRRTVRVATREEGGQLVVRVADSGRGIDPDIARRLFEPFFTTKPEGMGMGLNICRSIAELHHGRLGFESNPDGGTIFILSFPVELS</sequence>
<organism evidence="13 14">
    <name type="scientific">Aromatoleum aromaticum (strain DSM 19018 / LMG 30748 / EbN1)</name>
    <name type="common">Azoarcus sp. (strain EbN1)</name>
    <dbReference type="NCBI Taxonomy" id="76114"/>
    <lineage>
        <taxon>Bacteria</taxon>
        <taxon>Pseudomonadati</taxon>
        <taxon>Pseudomonadota</taxon>
        <taxon>Betaproteobacteria</taxon>
        <taxon>Rhodocyclales</taxon>
        <taxon>Rhodocyclaceae</taxon>
        <taxon>Aromatoleum</taxon>
    </lineage>
</organism>
<dbReference type="Pfam" id="PF02518">
    <property type="entry name" value="HATPase_c"/>
    <property type="match status" value="1"/>
</dbReference>
<evidence type="ECO:0000256" key="1">
    <source>
        <dbReference type="ARBA" id="ARBA00000085"/>
    </source>
</evidence>
<dbReference type="EC" id="2.7.13.3" evidence="2"/>
<evidence type="ECO:0000256" key="3">
    <source>
        <dbReference type="ARBA" id="ARBA00022553"/>
    </source>
</evidence>
<dbReference type="InterPro" id="IPR000014">
    <property type="entry name" value="PAS"/>
</dbReference>
<dbReference type="OrthoDB" id="1931120at2"/>
<dbReference type="PANTHER" id="PTHR43065:SF10">
    <property type="entry name" value="PEROXIDE STRESS-ACTIVATED HISTIDINE KINASE MAK3"/>
    <property type="match status" value="1"/>
</dbReference>
<evidence type="ECO:0000256" key="9">
    <source>
        <dbReference type="SAM" id="Phobius"/>
    </source>
</evidence>
<dbReference type="SMART" id="SM00388">
    <property type="entry name" value="HisKA"/>
    <property type="match status" value="1"/>
</dbReference>
<keyword evidence="9" id="KW-0472">Membrane</keyword>
<keyword evidence="14" id="KW-1185">Reference proteome</keyword>
<evidence type="ECO:0000256" key="2">
    <source>
        <dbReference type="ARBA" id="ARBA00012438"/>
    </source>
</evidence>
<dbReference type="Gene3D" id="3.30.450.20">
    <property type="entry name" value="PAS domain"/>
    <property type="match status" value="1"/>
</dbReference>
<dbReference type="InterPro" id="IPR001610">
    <property type="entry name" value="PAC"/>
</dbReference>
<keyword evidence="9" id="KW-1133">Transmembrane helix</keyword>
<evidence type="ECO:0000259" key="10">
    <source>
        <dbReference type="PROSITE" id="PS50109"/>
    </source>
</evidence>
<dbReference type="SMART" id="SM00086">
    <property type="entry name" value="PAC"/>
    <property type="match status" value="1"/>
</dbReference>
<feature type="transmembrane region" description="Helical" evidence="9">
    <location>
        <begin position="255"/>
        <end position="276"/>
    </location>
</feature>
<evidence type="ECO:0000313" key="14">
    <source>
        <dbReference type="Proteomes" id="UP000006552"/>
    </source>
</evidence>
<feature type="transmembrane region" description="Helical" evidence="9">
    <location>
        <begin position="20"/>
        <end position="39"/>
    </location>
</feature>
<dbReference type="SUPFAM" id="SSF55874">
    <property type="entry name" value="ATPase domain of HSP90 chaperone/DNA topoisomerase II/histidine kinase"/>
    <property type="match status" value="1"/>
</dbReference>
<dbReference type="InterPro" id="IPR035965">
    <property type="entry name" value="PAS-like_dom_sf"/>
</dbReference>
<name>Q5P2I7_AROAE</name>
<accession>Q5P2I7</accession>
<dbReference type="SMART" id="SM00387">
    <property type="entry name" value="HATPase_c"/>
    <property type="match status" value="1"/>
</dbReference>
<evidence type="ECO:0000313" key="13">
    <source>
        <dbReference type="EMBL" id="CAI08477.1"/>
    </source>
</evidence>
<feature type="domain" description="PAC" evidence="12">
    <location>
        <begin position="370"/>
        <end position="422"/>
    </location>
</feature>
<keyword evidence="3" id="KW-0597">Phosphoprotein</keyword>
<dbReference type="CDD" id="cd00082">
    <property type="entry name" value="HisKA"/>
    <property type="match status" value="1"/>
</dbReference>
<comment type="catalytic activity">
    <reaction evidence="1">
        <text>ATP + protein L-histidine = ADP + protein N-phospho-L-histidine.</text>
        <dbReference type="EC" id="2.7.13.3"/>
    </reaction>
</comment>
<dbReference type="NCBIfam" id="TIGR00229">
    <property type="entry name" value="sensory_box"/>
    <property type="match status" value="1"/>
</dbReference>
<evidence type="ECO:0000256" key="8">
    <source>
        <dbReference type="ARBA" id="ARBA00023012"/>
    </source>
</evidence>
<evidence type="ECO:0000259" key="12">
    <source>
        <dbReference type="PROSITE" id="PS50113"/>
    </source>
</evidence>